<comment type="similarity">
    <text evidence="1">Belongs to the putative lipase ROG1 family.</text>
</comment>
<evidence type="ECO:0000259" key="3">
    <source>
        <dbReference type="Pfam" id="PF05057"/>
    </source>
</evidence>
<dbReference type="Proteomes" id="UP000193920">
    <property type="component" value="Unassembled WGS sequence"/>
</dbReference>
<dbReference type="InterPro" id="IPR007751">
    <property type="entry name" value="DUF676_lipase-like"/>
</dbReference>
<dbReference type="PANTHER" id="PTHR12482">
    <property type="entry name" value="LIPASE ROG1-RELATED-RELATED"/>
    <property type="match status" value="1"/>
</dbReference>
<dbReference type="SUPFAM" id="SSF53474">
    <property type="entry name" value="alpha/beta-Hydrolases"/>
    <property type="match status" value="1"/>
</dbReference>
<evidence type="ECO:0000313" key="4">
    <source>
        <dbReference type="EMBL" id="ORY85223.1"/>
    </source>
</evidence>
<dbReference type="Pfam" id="PF05057">
    <property type="entry name" value="DUF676"/>
    <property type="match status" value="1"/>
</dbReference>
<dbReference type="Gene3D" id="3.40.50.1820">
    <property type="entry name" value="alpha/beta hydrolase"/>
    <property type="match status" value="1"/>
</dbReference>
<dbReference type="InterPro" id="IPR044294">
    <property type="entry name" value="Lipase-like"/>
</dbReference>
<proteinExistence type="inferred from homology"/>
<name>A0A1Y2FML7_9FUNG</name>
<dbReference type="PANTHER" id="PTHR12482:SF62">
    <property type="entry name" value="LIPASE ROG1-RELATED"/>
    <property type="match status" value="1"/>
</dbReference>
<sequence>MKKLNVLSCYLIHGLGGENKDFALVKERLEETFNELFKKGDNNEISNIINCYCTNANSGMKANYPFEIMFENEFNEYSQYFENILIKDLKHNERKYNKFEDVECDIYISFSGHSLGGNVSRGLITKLYSSFSKNNEIYENYFEYIKKEYPFIRAVKPCSYLSLSSPHLGSLVSPPNKSCSFIKKAEKSAVKSFINLVVGDVGKQLTFQDEKIKIKTNNKNIPNGNESIKGKKVSKYSLMNCCNKESMDALAKFPNRTLTAFLRYDLQVKYCSAMGCIETPLPSLLENEKEILIDNKTNDTRIVMYSGFEGSELEYYQKELFNEEVSKNFYYKNTKVVPSPNIDEQIKRALINKRKHNRKKNNEQTNNKNNEEINNTEKYEEMEDEFLIDNDNQTKIPVALIKSFNQIPFRRISLDFVVPYGLLRMLTHGLCLDIDFIFARKAYIKMMAEKTKSFYSHLLISDFIRTSEQTDTFSLLYLVNHNN</sequence>
<evidence type="ECO:0000256" key="1">
    <source>
        <dbReference type="ARBA" id="ARBA00007920"/>
    </source>
</evidence>
<feature type="region of interest" description="Disordered" evidence="2">
    <location>
        <begin position="356"/>
        <end position="376"/>
    </location>
</feature>
<keyword evidence="5" id="KW-1185">Reference proteome</keyword>
<gene>
    <name evidence="4" type="ORF">LY90DRAFT_197596</name>
</gene>
<evidence type="ECO:0000313" key="5">
    <source>
        <dbReference type="Proteomes" id="UP000193920"/>
    </source>
</evidence>
<dbReference type="OrthoDB" id="2136988at2759"/>
<dbReference type="InterPro" id="IPR029058">
    <property type="entry name" value="AB_hydrolase_fold"/>
</dbReference>
<reference evidence="4 5" key="1">
    <citation type="submission" date="2016-08" db="EMBL/GenBank/DDBJ databases">
        <title>A Parts List for Fungal Cellulosomes Revealed by Comparative Genomics.</title>
        <authorList>
            <consortium name="DOE Joint Genome Institute"/>
            <person name="Haitjema C.H."/>
            <person name="Gilmore S.P."/>
            <person name="Henske J.K."/>
            <person name="Solomon K.V."/>
            <person name="De Groot R."/>
            <person name="Kuo A."/>
            <person name="Mondo S.J."/>
            <person name="Salamov A.A."/>
            <person name="Labutti K."/>
            <person name="Zhao Z."/>
            <person name="Chiniquy J."/>
            <person name="Barry K."/>
            <person name="Brewer H.M."/>
            <person name="Purvine S.O."/>
            <person name="Wright A.T."/>
            <person name="Boxma B."/>
            <person name="Van Alen T."/>
            <person name="Hackstein J.H."/>
            <person name="Baker S.E."/>
            <person name="Grigoriev I.V."/>
            <person name="O'Malley M.A."/>
        </authorList>
    </citation>
    <scope>NUCLEOTIDE SEQUENCE [LARGE SCALE GENOMIC DNA]</scope>
    <source>
        <strain evidence="4 5">G1</strain>
    </source>
</reference>
<accession>A0A1Y2FML7</accession>
<feature type="domain" description="DUF676" evidence="3">
    <location>
        <begin position="11"/>
        <end position="229"/>
    </location>
</feature>
<dbReference type="AlphaFoldDB" id="A0A1Y2FML7"/>
<comment type="caution">
    <text evidence="4">The sequence shown here is derived from an EMBL/GenBank/DDBJ whole genome shotgun (WGS) entry which is preliminary data.</text>
</comment>
<protein>
    <recommendedName>
        <fullName evidence="3">DUF676 domain-containing protein</fullName>
    </recommendedName>
</protein>
<dbReference type="EMBL" id="MCOG01000004">
    <property type="protein sequence ID" value="ORY85223.1"/>
    <property type="molecule type" value="Genomic_DNA"/>
</dbReference>
<evidence type="ECO:0000256" key="2">
    <source>
        <dbReference type="SAM" id="MobiDB-lite"/>
    </source>
</evidence>
<organism evidence="4 5">
    <name type="scientific">Neocallimastix californiae</name>
    <dbReference type="NCBI Taxonomy" id="1754190"/>
    <lineage>
        <taxon>Eukaryota</taxon>
        <taxon>Fungi</taxon>
        <taxon>Fungi incertae sedis</taxon>
        <taxon>Chytridiomycota</taxon>
        <taxon>Chytridiomycota incertae sedis</taxon>
        <taxon>Neocallimastigomycetes</taxon>
        <taxon>Neocallimastigales</taxon>
        <taxon>Neocallimastigaceae</taxon>
        <taxon>Neocallimastix</taxon>
    </lineage>
</organism>